<comment type="caution">
    <text evidence="2">The sequence shown here is derived from an EMBL/GenBank/DDBJ whole genome shotgun (WGS) entry which is preliminary data.</text>
</comment>
<keyword evidence="3" id="KW-1185">Reference proteome</keyword>
<evidence type="ECO:0000256" key="1">
    <source>
        <dbReference type="SAM" id="MobiDB-lite"/>
    </source>
</evidence>
<organism evidence="2 3">
    <name type="scientific">Chloebia gouldiae</name>
    <name type="common">Gouldian finch</name>
    <name type="synonym">Erythrura gouldiae</name>
    <dbReference type="NCBI Taxonomy" id="44316"/>
    <lineage>
        <taxon>Eukaryota</taxon>
        <taxon>Metazoa</taxon>
        <taxon>Chordata</taxon>
        <taxon>Craniata</taxon>
        <taxon>Vertebrata</taxon>
        <taxon>Euteleostomi</taxon>
        <taxon>Archelosauria</taxon>
        <taxon>Archosauria</taxon>
        <taxon>Dinosauria</taxon>
        <taxon>Saurischia</taxon>
        <taxon>Theropoda</taxon>
        <taxon>Coelurosauria</taxon>
        <taxon>Aves</taxon>
        <taxon>Neognathae</taxon>
        <taxon>Neoaves</taxon>
        <taxon>Telluraves</taxon>
        <taxon>Australaves</taxon>
        <taxon>Passeriformes</taxon>
        <taxon>Passeroidea</taxon>
        <taxon>Passeridae</taxon>
        <taxon>Chloebia</taxon>
    </lineage>
</organism>
<gene>
    <name evidence="2" type="ORF">DV515_00008207</name>
</gene>
<dbReference type="Proteomes" id="UP000276834">
    <property type="component" value="Unassembled WGS sequence"/>
</dbReference>
<evidence type="ECO:0000313" key="3">
    <source>
        <dbReference type="Proteomes" id="UP000276834"/>
    </source>
</evidence>
<feature type="non-terminal residue" evidence="2">
    <location>
        <position position="1"/>
    </location>
</feature>
<reference evidence="2 3" key="1">
    <citation type="journal article" date="2018" name="Proc. R. Soc. B">
        <title>A non-coding region near Follistatin controls head colour polymorphism in the Gouldian finch.</title>
        <authorList>
            <person name="Toomey M.B."/>
            <person name="Marques C.I."/>
            <person name="Andrade P."/>
            <person name="Araujo P.M."/>
            <person name="Sabatino S."/>
            <person name="Gazda M.A."/>
            <person name="Afonso S."/>
            <person name="Lopes R.J."/>
            <person name="Corbo J.C."/>
            <person name="Carneiro M."/>
        </authorList>
    </citation>
    <scope>NUCLEOTIDE SEQUENCE [LARGE SCALE GENOMIC DNA]</scope>
    <source>
        <strain evidence="2">Red01</strain>
        <tissue evidence="2">Muscle</tissue>
    </source>
</reference>
<dbReference type="EMBL" id="QUSF01000023">
    <property type="protein sequence ID" value="RLW01202.1"/>
    <property type="molecule type" value="Genomic_DNA"/>
</dbReference>
<proteinExistence type="predicted"/>
<dbReference type="AlphaFoldDB" id="A0A3L8SG79"/>
<sequence length="158" mass="16996">EADRARTLRPGSGRRVRPSPRALSHGRGGASTGPALPRTPRARDSGRTAGAAPGGIGGAVGSPQTYRQGGTGERVETAGAAPFHRQPGTRISLANYRVVRDIPFSRIKIPASEWALNGLTPPHSKIICIPEEKKHSEFYLQHLYQIIHKHQAHPATSH</sequence>
<protein>
    <submittedName>
        <fullName evidence="2">Uncharacterized protein</fullName>
    </submittedName>
</protein>
<accession>A0A3L8SG79</accession>
<evidence type="ECO:0000313" key="2">
    <source>
        <dbReference type="EMBL" id="RLW01202.1"/>
    </source>
</evidence>
<feature type="region of interest" description="Disordered" evidence="1">
    <location>
        <begin position="1"/>
        <end position="86"/>
    </location>
</feature>
<name>A0A3L8SG79_CHLGU</name>